<keyword evidence="9 10" id="KW-0472">Membrane</keyword>
<dbReference type="Proteomes" id="UP000037046">
    <property type="component" value="Unassembled WGS sequence"/>
</dbReference>
<dbReference type="PROSITE" id="PS00409">
    <property type="entry name" value="PROKAR_NTER_METHYL"/>
    <property type="match status" value="1"/>
</dbReference>
<dbReference type="SUPFAM" id="SSF54523">
    <property type="entry name" value="Pili subunits"/>
    <property type="match status" value="1"/>
</dbReference>
<keyword evidence="6" id="KW-0997">Cell inner membrane</keyword>
<reference evidence="12" key="1">
    <citation type="submission" date="2015-07" db="EMBL/GenBank/DDBJ databases">
        <title>Draft Genome Sequence of Roseovarius tolerans EL-164, a producer of N-Acylated Alanine Methyl Esters (NAMEs).</title>
        <authorList>
            <person name="Voget S."/>
            <person name="Bruns H."/>
            <person name="Wagner-Doebler I."/>
            <person name="Schulz S."/>
            <person name="Daniel R."/>
        </authorList>
    </citation>
    <scope>NUCLEOTIDE SEQUENCE [LARGE SCALE GENOMIC DNA]</scope>
    <source>
        <strain evidence="12">EL-164</strain>
    </source>
</reference>
<evidence type="ECO:0000256" key="7">
    <source>
        <dbReference type="ARBA" id="ARBA00022692"/>
    </source>
</evidence>
<feature type="transmembrane region" description="Helical" evidence="10">
    <location>
        <begin position="12"/>
        <end position="33"/>
    </location>
</feature>
<evidence type="ECO:0000256" key="1">
    <source>
        <dbReference type="ARBA" id="ARBA00004377"/>
    </source>
</evidence>
<gene>
    <name evidence="11" type="primary">xcpW</name>
    <name evidence="11" type="ORF">ROTO_01050</name>
</gene>
<dbReference type="OrthoDB" id="7869574at2"/>
<evidence type="ECO:0000256" key="2">
    <source>
        <dbReference type="ARBA" id="ARBA00011084"/>
    </source>
</evidence>
<accession>A0A0L6D027</accession>
<keyword evidence="5" id="KW-0488">Methylation</keyword>
<dbReference type="EMBL" id="LGVV01000001">
    <property type="protein sequence ID" value="KNX43316.1"/>
    <property type="molecule type" value="Genomic_DNA"/>
</dbReference>
<evidence type="ECO:0000313" key="11">
    <source>
        <dbReference type="EMBL" id="KNX43316.1"/>
    </source>
</evidence>
<evidence type="ECO:0000256" key="4">
    <source>
        <dbReference type="ARBA" id="ARBA00022475"/>
    </source>
</evidence>
<organism evidence="11 12">
    <name type="scientific">Roseovarius tolerans</name>
    <dbReference type="NCBI Taxonomy" id="74031"/>
    <lineage>
        <taxon>Bacteria</taxon>
        <taxon>Pseudomonadati</taxon>
        <taxon>Pseudomonadota</taxon>
        <taxon>Alphaproteobacteria</taxon>
        <taxon>Rhodobacterales</taxon>
        <taxon>Roseobacteraceae</taxon>
        <taxon>Roseovarius</taxon>
    </lineage>
</organism>
<comment type="subcellular location">
    <subcellularLocation>
        <location evidence="1">Cell inner membrane</location>
        <topology evidence="1">Single-pass membrane protein</topology>
    </subcellularLocation>
</comment>
<dbReference type="RefSeq" id="WP_050661069.1">
    <property type="nucleotide sequence ID" value="NZ_CP118494.1"/>
</dbReference>
<keyword evidence="12" id="KW-1185">Reference proteome</keyword>
<dbReference type="GO" id="GO:0015628">
    <property type="term" value="P:protein secretion by the type II secretion system"/>
    <property type="evidence" value="ECO:0007669"/>
    <property type="project" value="InterPro"/>
</dbReference>
<dbReference type="NCBIfam" id="TIGR02532">
    <property type="entry name" value="IV_pilin_GFxxxE"/>
    <property type="match status" value="1"/>
</dbReference>
<protein>
    <recommendedName>
        <fullName evidence="3">Type II secretion system protein J</fullName>
    </recommendedName>
</protein>
<dbReference type="Pfam" id="PF11612">
    <property type="entry name" value="T2SSJ"/>
    <property type="match status" value="1"/>
</dbReference>
<evidence type="ECO:0000256" key="3">
    <source>
        <dbReference type="ARBA" id="ARBA00021539"/>
    </source>
</evidence>
<proteinExistence type="inferred from homology"/>
<sequence length="205" mass="22402">MSRPSPERGLTLLELVAVMAIFALVAVMGLQALSGMMRARDRLTVADEEAAALARGLTLLRADLKSASGAAFWPPGTPDPEPPLLDQSAEDGWLALTTAGRAVLPEASLAGEERVIWRHDRQGDRLLRQVWPVLRPASVQARASETEIFDRIAGFQIRSYAGAEEGWIDGWGQPEPLARTTLPKAVEVRIDSERYGPLRVMVAWP</sequence>
<dbReference type="PANTHER" id="PTHR39583:SF2">
    <property type="entry name" value="TYPE II SECRETION SYSTEM PROTEIN J"/>
    <property type="match status" value="1"/>
</dbReference>
<evidence type="ECO:0000256" key="6">
    <source>
        <dbReference type="ARBA" id="ARBA00022519"/>
    </source>
</evidence>
<evidence type="ECO:0000256" key="10">
    <source>
        <dbReference type="SAM" id="Phobius"/>
    </source>
</evidence>
<dbReference type="GO" id="GO:0005886">
    <property type="term" value="C:plasma membrane"/>
    <property type="evidence" value="ECO:0007669"/>
    <property type="project" value="UniProtKB-SubCell"/>
</dbReference>
<dbReference type="PANTHER" id="PTHR39583">
    <property type="entry name" value="TYPE II SECRETION SYSTEM PROTEIN J-RELATED"/>
    <property type="match status" value="1"/>
</dbReference>
<evidence type="ECO:0000313" key="12">
    <source>
        <dbReference type="Proteomes" id="UP000037046"/>
    </source>
</evidence>
<dbReference type="PATRIC" id="fig|74031.6.peg.106"/>
<dbReference type="InterPro" id="IPR012902">
    <property type="entry name" value="N_methyl_site"/>
</dbReference>
<keyword evidence="8 10" id="KW-1133">Transmembrane helix</keyword>
<evidence type="ECO:0000256" key="5">
    <source>
        <dbReference type="ARBA" id="ARBA00022481"/>
    </source>
</evidence>
<dbReference type="InterPro" id="IPR045584">
    <property type="entry name" value="Pilin-like"/>
</dbReference>
<keyword evidence="7 10" id="KW-0812">Transmembrane</keyword>
<dbReference type="InterPro" id="IPR051621">
    <property type="entry name" value="T2SS_protein_J"/>
</dbReference>
<dbReference type="GO" id="GO:0015627">
    <property type="term" value="C:type II protein secretion system complex"/>
    <property type="evidence" value="ECO:0007669"/>
    <property type="project" value="InterPro"/>
</dbReference>
<dbReference type="AlphaFoldDB" id="A0A0L6D027"/>
<keyword evidence="4" id="KW-1003">Cell membrane</keyword>
<evidence type="ECO:0000256" key="9">
    <source>
        <dbReference type="ARBA" id="ARBA00023136"/>
    </source>
</evidence>
<dbReference type="InterPro" id="IPR010055">
    <property type="entry name" value="T2SS_protein-GspJ"/>
</dbReference>
<name>A0A0L6D027_9RHOB</name>
<comment type="caution">
    <text evidence="11">The sequence shown here is derived from an EMBL/GenBank/DDBJ whole genome shotgun (WGS) entry which is preliminary data.</text>
</comment>
<dbReference type="Pfam" id="PF07963">
    <property type="entry name" value="N_methyl"/>
    <property type="match status" value="1"/>
</dbReference>
<evidence type="ECO:0000256" key="8">
    <source>
        <dbReference type="ARBA" id="ARBA00022989"/>
    </source>
</evidence>
<comment type="similarity">
    <text evidence="2">Belongs to the GSP J family.</text>
</comment>